<proteinExistence type="predicted"/>
<gene>
    <name evidence="1" type="ORF">COW88_03280</name>
</gene>
<dbReference type="Proteomes" id="UP000230638">
    <property type="component" value="Unassembled WGS sequence"/>
</dbReference>
<dbReference type="EMBL" id="PCTL01000033">
    <property type="protein sequence ID" value="PIP72998.1"/>
    <property type="molecule type" value="Genomic_DNA"/>
</dbReference>
<reference evidence="1 2" key="1">
    <citation type="submission" date="2017-09" db="EMBL/GenBank/DDBJ databases">
        <title>Depth-based differentiation of microbial function through sediment-hosted aquifers and enrichment of novel symbionts in the deep terrestrial subsurface.</title>
        <authorList>
            <person name="Probst A.J."/>
            <person name="Ladd B."/>
            <person name="Jarett J.K."/>
            <person name="Geller-Mcgrath D.E."/>
            <person name="Sieber C.M."/>
            <person name="Emerson J.B."/>
            <person name="Anantharaman K."/>
            <person name="Thomas B.C."/>
            <person name="Malmstrom R."/>
            <person name="Stieglmeier M."/>
            <person name="Klingl A."/>
            <person name="Woyke T."/>
            <person name="Ryan C.M."/>
            <person name="Banfield J.F."/>
        </authorList>
    </citation>
    <scope>NUCLEOTIDE SEQUENCE [LARGE SCALE GENOMIC DNA]</scope>
    <source>
        <strain evidence="1">CG22_combo_CG10-13_8_21_14_all_47_15</strain>
    </source>
</reference>
<comment type="caution">
    <text evidence="1">The sequence shown here is derived from an EMBL/GenBank/DDBJ whole genome shotgun (WGS) entry which is preliminary data.</text>
</comment>
<evidence type="ECO:0000313" key="2">
    <source>
        <dbReference type="Proteomes" id="UP000230638"/>
    </source>
</evidence>
<sequence>MTKKERKRHGSEREYTFISALNEQRASYAWFVADAYKPPRILDNKGIDITIPIQTARKSVDNYLQIKSPSDGVKNFIIKHGARFRNLYILDSVHDGIRLVPRKDRDGEQPHKQEFPYIIIVIVAERNNQQMTHRKANIVLKWIDRKVAQKKAH</sequence>
<organism evidence="1 2">
    <name type="scientific">Candidatus Lloydbacteria bacterium CG22_combo_CG10-13_8_21_14_all_47_15</name>
    <dbReference type="NCBI Taxonomy" id="1974635"/>
    <lineage>
        <taxon>Bacteria</taxon>
        <taxon>Candidatus Lloydiibacteriota</taxon>
    </lineage>
</organism>
<dbReference type="AlphaFoldDB" id="A0A2H0CUB4"/>
<protein>
    <submittedName>
        <fullName evidence="1">Uncharacterized protein</fullName>
    </submittedName>
</protein>
<accession>A0A2H0CUB4</accession>
<name>A0A2H0CUB4_9BACT</name>
<evidence type="ECO:0000313" key="1">
    <source>
        <dbReference type="EMBL" id="PIP72998.1"/>
    </source>
</evidence>